<organism evidence="1 2">
    <name type="scientific">Melia azedarach</name>
    <name type="common">Chinaberry tree</name>
    <dbReference type="NCBI Taxonomy" id="155640"/>
    <lineage>
        <taxon>Eukaryota</taxon>
        <taxon>Viridiplantae</taxon>
        <taxon>Streptophyta</taxon>
        <taxon>Embryophyta</taxon>
        <taxon>Tracheophyta</taxon>
        <taxon>Spermatophyta</taxon>
        <taxon>Magnoliopsida</taxon>
        <taxon>eudicotyledons</taxon>
        <taxon>Gunneridae</taxon>
        <taxon>Pentapetalae</taxon>
        <taxon>rosids</taxon>
        <taxon>malvids</taxon>
        <taxon>Sapindales</taxon>
        <taxon>Meliaceae</taxon>
        <taxon>Melia</taxon>
    </lineage>
</organism>
<evidence type="ECO:0000313" key="1">
    <source>
        <dbReference type="EMBL" id="KAJ4710176.1"/>
    </source>
</evidence>
<dbReference type="Proteomes" id="UP001164539">
    <property type="component" value="Chromosome 9"/>
</dbReference>
<sequence>MNKEKMVGSIPSAALSSTSKTIPLLGFGTADYPFLSDNEAVKESVLHAIELGYRHFDTAELYQSERSLGQAIAEALRLGFIKSRDELFITSKLWTGHAHRELVLPALQNSLKNLGIEYLDLYLIHFPASLKPGTGFPFKKDDILQLDYEAVWEAMEECQKLGLTKSIGVSNFSCKKLETLLATAKFPPAVNQVEMNPVWQQKKLREFCKKKGIHITAYSPLGAKGTVWGSNRVLESEVLKEIATARGKTVAQVSLRWVYEQGVSLVPKSFNKKRMKENLDIFDWKLSAEELQKIQQIPQYRVSRAELYVSEEGPFKSVEMIWDGEI</sequence>
<evidence type="ECO:0000313" key="2">
    <source>
        <dbReference type="Proteomes" id="UP001164539"/>
    </source>
</evidence>
<comment type="caution">
    <text evidence="1">The sequence shown here is derived from an EMBL/GenBank/DDBJ whole genome shotgun (WGS) entry which is preliminary data.</text>
</comment>
<reference evidence="1 2" key="1">
    <citation type="journal article" date="2023" name="Science">
        <title>Complex scaffold remodeling in plant triterpene biosynthesis.</title>
        <authorList>
            <person name="De La Pena R."/>
            <person name="Hodgson H."/>
            <person name="Liu J.C."/>
            <person name="Stephenson M.J."/>
            <person name="Martin A.C."/>
            <person name="Owen C."/>
            <person name="Harkess A."/>
            <person name="Leebens-Mack J."/>
            <person name="Jimenez L.E."/>
            <person name="Osbourn A."/>
            <person name="Sattely E.S."/>
        </authorList>
    </citation>
    <scope>NUCLEOTIDE SEQUENCE [LARGE SCALE GENOMIC DNA]</scope>
    <source>
        <strain evidence="2">cv. JPN11</strain>
        <tissue evidence="1">Leaf</tissue>
    </source>
</reference>
<name>A0ACC1XGD7_MELAZ</name>
<dbReference type="EMBL" id="CM051402">
    <property type="protein sequence ID" value="KAJ4710176.1"/>
    <property type="molecule type" value="Genomic_DNA"/>
</dbReference>
<proteinExistence type="predicted"/>
<accession>A0ACC1XGD7</accession>
<protein>
    <submittedName>
        <fullName evidence="1">NADPH-dependent codeinone reductase-like protein</fullName>
    </submittedName>
</protein>
<keyword evidence="2" id="KW-1185">Reference proteome</keyword>
<gene>
    <name evidence="1" type="ORF">OWV82_016393</name>
</gene>